<reference evidence="2" key="2">
    <citation type="journal article" date="2021" name="Mar. Drugs">
        <title>Genome Reduction and Secondary Metabolism of the Marine Sponge-Associated Cyanobacterium Leptothoe.</title>
        <authorList>
            <person name="Konstantinou D."/>
            <person name="Popin R.V."/>
            <person name="Fewer D.P."/>
            <person name="Sivonen K."/>
            <person name="Gkelis S."/>
        </authorList>
    </citation>
    <scope>NUCLEOTIDE SEQUENCE</scope>
    <source>
        <strain evidence="2">TAU-MAC 1115</strain>
    </source>
</reference>
<accession>A0A947DHY7</accession>
<evidence type="ECO:0000313" key="3">
    <source>
        <dbReference type="Proteomes" id="UP000717364"/>
    </source>
</evidence>
<dbReference type="Gene3D" id="3.10.350.10">
    <property type="entry name" value="LysM domain"/>
    <property type="match status" value="1"/>
</dbReference>
<feature type="domain" description="LysM" evidence="1">
    <location>
        <begin position="55"/>
        <end position="102"/>
    </location>
</feature>
<dbReference type="EMBL" id="JADOES010000023">
    <property type="protein sequence ID" value="MBT9316281.1"/>
    <property type="molecule type" value="Genomic_DNA"/>
</dbReference>
<dbReference type="AlphaFoldDB" id="A0A947DHY7"/>
<proteinExistence type="predicted"/>
<organism evidence="2 3">
    <name type="scientific">Leptothoe spongobia TAU-MAC 1115</name>
    <dbReference type="NCBI Taxonomy" id="1967444"/>
    <lineage>
        <taxon>Bacteria</taxon>
        <taxon>Bacillati</taxon>
        <taxon>Cyanobacteriota</taxon>
        <taxon>Cyanophyceae</taxon>
        <taxon>Nodosilineales</taxon>
        <taxon>Cymatolegaceae</taxon>
        <taxon>Leptothoe</taxon>
        <taxon>Leptothoe spongobia</taxon>
    </lineage>
</organism>
<dbReference type="InterPro" id="IPR036779">
    <property type="entry name" value="LysM_dom_sf"/>
</dbReference>
<dbReference type="Proteomes" id="UP000717364">
    <property type="component" value="Unassembled WGS sequence"/>
</dbReference>
<gene>
    <name evidence="2" type="ORF">IXB50_12695</name>
</gene>
<reference evidence="2" key="1">
    <citation type="submission" date="2020-11" db="EMBL/GenBank/DDBJ databases">
        <authorList>
            <person name="Konstantinou D."/>
            <person name="Gkelis S."/>
            <person name="Popin R."/>
            <person name="Fewer D."/>
            <person name="Sivonen K."/>
        </authorList>
    </citation>
    <scope>NUCLEOTIDE SEQUENCE</scope>
    <source>
        <strain evidence="2">TAU-MAC 1115</strain>
    </source>
</reference>
<evidence type="ECO:0000259" key="1">
    <source>
        <dbReference type="PROSITE" id="PS51782"/>
    </source>
</evidence>
<keyword evidence="3" id="KW-1185">Reference proteome</keyword>
<dbReference type="RefSeq" id="WP_215609349.1">
    <property type="nucleotide sequence ID" value="NZ_JADOES010000023.1"/>
</dbReference>
<comment type="caution">
    <text evidence="2">The sequence shown here is derived from an EMBL/GenBank/DDBJ whole genome shotgun (WGS) entry which is preliminary data.</text>
</comment>
<name>A0A947DHY7_9CYAN</name>
<protein>
    <submittedName>
        <fullName evidence="2">LysM peptidoglycan-binding domain-containing protein</fullName>
    </submittedName>
</protein>
<dbReference type="CDD" id="cd00118">
    <property type="entry name" value="LysM"/>
    <property type="match status" value="1"/>
</dbReference>
<dbReference type="InterPro" id="IPR018392">
    <property type="entry name" value="LysM"/>
</dbReference>
<evidence type="ECO:0000313" key="2">
    <source>
        <dbReference type="EMBL" id="MBT9316281.1"/>
    </source>
</evidence>
<sequence length="106" mass="11593">MPLLVESEYTVEALQADIPLQRSAANLIQLQLVALSEGLELQLNPSLATGDAISNEHVCAAFETLPIISTQYYGSPDRWQAIAAENNIEYPYTVIPGQVLKIPPNE</sequence>
<dbReference type="PROSITE" id="PS51782">
    <property type="entry name" value="LYSM"/>
    <property type="match status" value="1"/>
</dbReference>